<dbReference type="PROSITE" id="PS50102">
    <property type="entry name" value="RRM"/>
    <property type="match status" value="2"/>
</dbReference>
<dbReference type="AlphaFoldDB" id="A0A8T3BLX8"/>
<sequence>MRREDIPSCSYSTADFESHGIAGGRMESDLGKVFIGGISWDTNEDCLREYFEKFGEVVEAVIMKDRKTGRARGFGFVAFADPAVAERVVMIRHRIDGRMVEAKKAIPRDDQRILLNRNNNSILLDRNNNSLLLHGSPGPSRIKKIFVGGLPSNITEADFKNYFERFGAITDAVVMYDHDTQRPRGFGFITFTSEDVVDRVLQNSFHELNGKMVEVKRAIPKYLSQGPTNYGLNRFNSSLNLYGQVNYPSSLGSFGPAIGGRNGSPFTPGYEIGLSFEHGVRPSYGENLNLSSNIGYGQALSPYYSGNLTRFAGSIGYSAGFSNPGSSFDSRALNLWDNGDYNVIPTSANSFAASGIGSVDGFNNNIIRNLDDTFDFSSDIYPRSNDIGSLSTSFTATRNYMDLYGSGSIYGDLSWHSGLNELDGSSLFGYGLGATDADVNSSGAVDDMSGYDVTNRRINRGQQFLPLLQLGSAYWGLISTIDLVINAPDPVVPRFGMTADMLSVRCD</sequence>
<dbReference type="Gene3D" id="3.30.70.330">
    <property type="match status" value="2"/>
</dbReference>
<dbReference type="InterPro" id="IPR035979">
    <property type="entry name" value="RBD_domain_sf"/>
</dbReference>
<dbReference type="SMART" id="SM00360">
    <property type="entry name" value="RRM"/>
    <property type="match status" value="2"/>
</dbReference>
<dbReference type="FunFam" id="3.30.70.330:FF:000102">
    <property type="entry name" value="Heterogeneous nuclear ribonucleoprotein 1"/>
    <property type="match status" value="1"/>
</dbReference>
<dbReference type="Pfam" id="PF00076">
    <property type="entry name" value="RRM_1"/>
    <property type="match status" value="2"/>
</dbReference>
<dbReference type="SMR" id="A0A8T3BLX8"/>
<dbReference type="InterPro" id="IPR012677">
    <property type="entry name" value="Nucleotide-bd_a/b_plait_sf"/>
</dbReference>
<dbReference type="GO" id="GO:0006417">
    <property type="term" value="P:regulation of translation"/>
    <property type="evidence" value="ECO:0007669"/>
    <property type="project" value="TreeGrafter"/>
</dbReference>
<dbReference type="EMBL" id="JAGYWB010000007">
    <property type="protein sequence ID" value="KAI0516434.1"/>
    <property type="molecule type" value="Genomic_DNA"/>
</dbReference>
<dbReference type="CDD" id="cd12330">
    <property type="entry name" value="RRM2_Hrp1p"/>
    <property type="match status" value="1"/>
</dbReference>
<feature type="domain" description="RRM" evidence="4">
    <location>
        <begin position="31"/>
        <end position="120"/>
    </location>
</feature>
<evidence type="ECO:0000313" key="6">
    <source>
        <dbReference type="Proteomes" id="UP000829196"/>
    </source>
</evidence>
<keyword evidence="1" id="KW-0677">Repeat</keyword>
<dbReference type="CDD" id="cd12325">
    <property type="entry name" value="RRM1_hnRNPA_hnRNPD_like"/>
    <property type="match status" value="1"/>
</dbReference>
<gene>
    <name evidence="5" type="ORF">KFK09_009109</name>
</gene>
<dbReference type="InterPro" id="IPR000504">
    <property type="entry name" value="RRM_dom"/>
</dbReference>
<evidence type="ECO:0000256" key="2">
    <source>
        <dbReference type="ARBA" id="ARBA00022884"/>
    </source>
</evidence>
<dbReference type="PANTHER" id="PTHR48032">
    <property type="entry name" value="RNA-BINDING PROTEIN MUSASHI HOMOLOG RBP6"/>
    <property type="match status" value="1"/>
</dbReference>
<accession>A0A8T3BLX8</accession>
<name>A0A8T3BLX8_DENNO</name>
<dbReference type="Proteomes" id="UP000829196">
    <property type="component" value="Unassembled WGS sequence"/>
</dbReference>
<dbReference type="PANTHER" id="PTHR48032:SF6">
    <property type="entry name" value="RNA-BINDING (RRM_RBD_RNP MOTIFS) FAMILY PROTEIN"/>
    <property type="match status" value="1"/>
</dbReference>
<keyword evidence="2 3" id="KW-0694">RNA-binding</keyword>
<dbReference type="FunFam" id="3.30.70.330:FF:000051">
    <property type="entry name" value="Heterogeneous nuclear ribonucleoprotein 1"/>
    <property type="match status" value="1"/>
</dbReference>
<feature type="domain" description="RRM" evidence="4">
    <location>
        <begin position="143"/>
        <end position="220"/>
    </location>
</feature>
<evidence type="ECO:0000313" key="5">
    <source>
        <dbReference type="EMBL" id="KAI0516434.1"/>
    </source>
</evidence>
<comment type="caution">
    <text evidence="5">The sequence shown here is derived from an EMBL/GenBank/DDBJ whole genome shotgun (WGS) entry which is preliminary data.</text>
</comment>
<evidence type="ECO:0000256" key="1">
    <source>
        <dbReference type="ARBA" id="ARBA00022737"/>
    </source>
</evidence>
<keyword evidence="6" id="KW-1185">Reference proteome</keyword>
<protein>
    <recommendedName>
        <fullName evidence="4">RRM domain-containing protein</fullName>
    </recommendedName>
</protein>
<evidence type="ECO:0000259" key="4">
    <source>
        <dbReference type="PROSITE" id="PS50102"/>
    </source>
</evidence>
<dbReference type="SUPFAM" id="SSF54928">
    <property type="entry name" value="RNA-binding domain, RBD"/>
    <property type="match status" value="2"/>
</dbReference>
<proteinExistence type="predicted"/>
<reference evidence="5" key="1">
    <citation type="journal article" date="2022" name="Front. Genet.">
        <title>Chromosome-Scale Assembly of the Dendrobium nobile Genome Provides Insights Into the Molecular Mechanism of the Biosynthesis of the Medicinal Active Ingredient of Dendrobium.</title>
        <authorList>
            <person name="Xu Q."/>
            <person name="Niu S.-C."/>
            <person name="Li K.-L."/>
            <person name="Zheng P.-J."/>
            <person name="Zhang X.-J."/>
            <person name="Jia Y."/>
            <person name="Liu Y."/>
            <person name="Niu Y.-X."/>
            <person name="Yu L.-H."/>
            <person name="Chen D.-F."/>
            <person name="Zhang G.-Q."/>
        </authorList>
    </citation>
    <scope>NUCLEOTIDE SEQUENCE</scope>
    <source>
        <tissue evidence="5">Leaf</tissue>
    </source>
</reference>
<evidence type="ECO:0000256" key="3">
    <source>
        <dbReference type="PROSITE-ProRule" id="PRU00176"/>
    </source>
</evidence>
<organism evidence="5 6">
    <name type="scientific">Dendrobium nobile</name>
    <name type="common">Orchid</name>
    <dbReference type="NCBI Taxonomy" id="94219"/>
    <lineage>
        <taxon>Eukaryota</taxon>
        <taxon>Viridiplantae</taxon>
        <taxon>Streptophyta</taxon>
        <taxon>Embryophyta</taxon>
        <taxon>Tracheophyta</taxon>
        <taxon>Spermatophyta</taxon>
        <taxon>Magnoliopsida</taxon>
        <taxon>Liliopsida</taxon>
        <taxon>Asparagales</taxon>
        <taxon>Orchidaceae</taxon>
        <taxon>Epidendroideae</taxon>
        <taxon>Malaxideae</taxon>
        <taxon>Dendrobiinae</taxon>
        <taxon>Dendrobium</taxon>
    </lineage>
</organism>
<dbReference type="GO" id="GO:0003729">
    <property type="term" value="F:mRNA binding"/>
    <property type="evidence" value="ECO:0007669"/>
    <property type="project" value="TreeGrafter"/>
</dbReference>
<dbReference type="OrthoDB" id="1875751at2759"/>